<dbReference type="EMBL" id="CP034207">
    <property type="protein sequence ID" value="QBZ60246.1"/>
    <property type="molecule type" value="Genomic_DNA"/>
</dbReference>
<protein>
    <submittedName>
        <fullName evidence="2">Uncharacterized protein</fullName>
    </submittedName>
</protein>
<dbReference type="AlphaFoldDB" id="A0A4P7NEH3"/>
<reference evidence="2 3" key="1">
    <citation type="journal article" date="2019" name="Mol. Biol. Evol.">
        <title>Blast fungal genomes show frequent chromosomal changes, gene gains and losses, and effector gene turnover.</title>
        <authorList>
            <person name="Gomez Luciano L.B."/>
            <person name="Jason Tsai I."/>
            <person name="Chuma I."/>
            <person name="Tosa Y."/>
            <person name="Chen Y.H."/>
            <person name="Li J.Y."/>
            <person name="Li M.Y."/>
            <person name="Jade Lu M.Y."/>
            <person name="Nakayashiki H."/>
            <person name="Li W.H."/>
        </authorList>
    </citation>
    <scope>NUCLEOTIDE SEQUENCE [LARGE SCALE GENOMIC DNA]</scope>
    <source>
        <strain evidence="2">MZ5-1-6</strain>
    </source>
</reference>
<name>A0A4P7NEH3_PYROR</name>
<organism evidence="2 3">
    <name type="scientific">Pyricularia oryzae</name>
    <name type="common">Rice blast fungus</name>
    <name type="synonym">Magnaporthe oryzae</name>
    <dbReference type="NCBI Taxonomy" id="318829"/>
    <lineage>
        <taxon>Eukaryota</taxon>
        <taxon>Fungi</taxon>
        <taxon>Dikarya</taxon>
        <taxon>Ascomycota</taxon>
        <taxon>Pezizomycotina</taxon>
        <taxon>Sordariomycetes</taxon>
        <taxon>Sordariomycetidae</taxon>
        <taxon>Magnaporthales</taxon>
        <taxon>Pyriculariaceae</taxon>
        <taxon>Pyricularia</taxon>
    </lineage>
</organism>
<feature type="region of interest" description="Disordered" evidence="1">
    <location>
        <begin position="13"/>
        <end position="47"/>
    </location>
</feature>
<gene>
    <name evidence="2" type="ORF">PoMZ_07185</name>
</gene>
<accession>A0A4P7NEH3</accession>
<dbReference type="Proteomes" id="UP000294847">
    <property type="component" value="Chromosome 4"/>
</dbReference>
<evidence type="ECO:0000313" key="3">
    <source>
        <dbReference type="Proteomes" id="UP000294847"/>
    </source>
</evidence>
<proteinExistence type="predicted"/>
<feature type="compositionally biased region" description="Polar residues" evidence="1">
    <location>
        <begin position="24"/>
        <end position="37"/>
    </location>
</feature>
<evidence type="ECO:0000313" key="2">
    <source>
        <dbReference type="EMBL" id="QBZ60246.1"/>
    </source>
</evidence>
<evidence type="ECO:0000256" key="1">
    <source>
        <dbReference type="SAM" id="MobiDB-lite"/>
    </source>
</evidence>
<sequence>MRRRFAAIAFPMPSRKGKARGRQASKSTDAIQFSHQAGQGKRFTGHPVNEKERAVELTSRFHQQQPTAAWNRLRMFAVPGDWEPVE</sequence>